<dbReference type="SMART" id="SM00355">
    <property type="entry name" value="ZnF_C2H2"/>
    <property type="match status" value="11"/>
</dbReference>
<keyword evidence="2" id="KW-0479">Metal-binding</keyword>
<dbReference type="EMBL" id="CADEBC010000733">
    <property type="protein sequence ID" value="CAB3260292.1"/>
    <property type="molecule type" value="Genomic_DNA"/>
</dbReference>
<dbReference type="PANTHER" id="PTHR24393">
    <property type="entry name" value="ZINC FINGER PROTEIN"/>
    <property type="match status" value="1"/>
</dbReference>
<gene>
    <name evidence="13" type="ORF">APLA_LOCUS17377</name>
</gene>
<feature type="compositionally biased region" description="Polar residues" evidence="11">
    <location>
        <begin position="97"/>
        <end position="106"/>
    </location>
</feature>
<dbReference type="Pfam" id="PF00096">
    <property type="entry name" value="zf-C2H2"/>
    <property type="match status" value="6"/>
</dbReference>
<dbReference type="InterPro" id="IPR036236">
    <property type="entry name" value="Znf_C2H2_sf"/>
</dbReference>
<reference evidence="13 14" key="1">
    <citation type="submission" date="2020-04" db="EMBL/GenBank/DDBJ databases">
        <authorList>
            <person name="Wallbank WR R."/>
            <person name="Pardo Diaz C."/>
            <person name="Kozak K."/>
            <person name="Martin S."/>
            <person name="Jiggins C."/>
            <person name="Moest M."/>
            <person name="Warren A I."/>
            <person name="Byers J.R.P. K."/>
            <person name="Montejo-Kovacevich G."/>
            <person name="Yen C E."/>
        </authorList>
    </citation>
    <scope>NUCLEOTIDE SEQUENCE [LARGE SCALE GENOMIC DNA]</scope>
</reference>
<dbReference type="GO" id="GO:0008270">
    <property type="term" value="F:zinc ion binding"/>
    <property type="evidence" value="ECO:0007669"/>
    <property type="project" value="UniProtKB-KW"/>
</dbReference>
<feature type="domain" description="C2H2-type" evidence="12">
    <location>
        <begin position="338"/>
        <end position="365"/>
    </location>
</feature>
<organism evidence="13 14">
    <name type="scientific">Arctia plantaginis</name>
    <name type="common">Wood tiger moth</name>
    <name type="synonym">Phalaena plantaginis</name>
    <dbReference type="NCBI Taxonomy" id="874455"/>
    <lineage>
        <taxon>Eukaryota</taxon>
        <taxon>Metazoa</taxon>
        <taxon>Ecdysozoa</taxon>
        <taxon>Arthropoda</taxon>
        <taxon>Hexapoda</taxon>
        <taxon>Insecta</taxon>
        <taxon>Pterygota</taxon>
        <taxon>Neoptera</taxon>
        <taxon>Endopterygota</taxon>
        <taxon>Lepidoptera</taxon>
        <taxon>Glossata</taxon>
        <taxon>Ditrysia</taxon>
        <taxon>Noctuoidea</taxon>
        <taxon>Erebidae</taxon>
        <taxon>Arctiinae</taxon>
        <taxon>Arctia</taxon>
    </lineage>
</organism>
<evidence type="ECO:0000256" key="10">
    <source>
        <dbReference type="PROSITE-ProRule" id="PRU00042"/>
    </source>
</evidence>
<feature type="domain" description="C2H2-type" evidence="12">
    <location>
        <begin position="395"/>
        <end position="417"/>
    </location>
</feature>
<dbReference type="OrthoDB" id="3156061at2759"/>
<keyword evidence="4 10" id="KW-0863">Zinc-finger</keyword>
<dbReference type="FunFam" id="3.30.160.60:FF:000446">
    <property type="entry name" value="Zinc finger protein"/>
    <property type="match status" value="1"/>
</dbReference>
<dbReference type="Gene3D" id="3.30.160.60">
    <property type="entry name" value="Classic Zinc Finger"/>
    <property type="match status" value="8"/>
</dbReference>
<dbReference type="PROSITE" id="PS00028">
    <property type="entry name" value="ZINC_FINGER_C2H2_1"/>
    <property type="match status" value="8"/>
</dbReference>
<evidence type="ECO:0000256" key="3">
    <source>
        <dbReference type="ARBA" id="ARBA00022737"/>
    </source>
</evidence>
<evidence type="ECO:0000256" key="2">
    <source>
        <dbReference type="ARBA" id="ARBA00022723"/>
    </source>
</evidence>
<dbReference type="GO" id="GO:0000978">
    <property type="term" value="F:RNA polymerase II cis-regulatory region sequence-specific DNA binding"/>
    <property type="evidence" value="ECO:0007669"/>
    <property type="project" value="TreeGrafter"/>
</dbReference>
<evidence type="ECO:0000313" key="13">
    <source>
        <dbReference type="EMBL" id="CAB3260292.1"/>
    </source>
</evidence>
<feature type="region of interest" description="Disordered" evidence="11">
    <location>
        <begin position="234"/>
        <end position="261"/>
    </location>
</feature>
<evidence type="ECO:0000256" key="7">
    <source>
        <dbReference type="ARBA" id="ARBA00023125"/>
    </source>
</evidence>
<feature type="domain" description="C2H2-type" evidence="12">
    <location>
        <begin position="423"/>
        <end position="451"/>
    </location>
</feature>
<feature type="domain" description="C2H2-type" evidence="12">
    <location>
        <begin position="505"/>
        <end position="532"/>
    </location>
</feature>
<evidence type="ECO:0000256" key="11">
    <source>
        <dbReference type="SAM" id="MobiDB-lite"/>
    </source>
</evidence>
<evidence type="ECO:0000259" key="12">
    <source>
        <dbReference type="PROSITE" id="PS50157"/>
    </source>
</evidence>
<feature type="region of interest" description="Disordered" evidence="11">
    <location>
        <begin position="97"/>
        <end position="121"/>
    </location>
</feature>
<evidence type="ECO:0000256" key="4">
    <source>
        <dbReference type="ARBA" id="ARBA00022771"/>
    </source>
</evidence>
<keyword evidence="3" id="KW-0677">Repeat</keyword>
<feature type="compositionally biased region" description="Polar residues" evidence="11">
    <location>
        <begin position="39"/>
        <end position="48"/>
    </location>
</feature>
<keyword evidence="6" id="KW-0805">Transcription regulation</keyword>
<dbReference type="FunFam" id="3.30.160.60:FF:002343">
    <property type="entry name" value="Zinc finger protein 33A"/>
    <property type="match status" value="1"/>
</dbReference>
<dbReference type="AlphaFoldDB" id="A0A8S1BL46"/>
<feature type="domain" description="C2H2-type" evidence="12">
    <location>
        <begin position="477"/>
        <end position="504"/>
    </location>
</feature>
<dbReference type="SUPFAM" id="SSF57667">
    <property type="entry name" value="beta-beta-alpha zinc fingers"/>
    <property type="match status" value="5"/>
</dbReference>
<keyword evidence="8" id="KW-0804">Transcription</keyword>
<dbReference type="FunFam" id="3.30.160.60:FF:000325">
    <property type="entry name" value="ZFP90 zinc finger protein"/>
    <property type="match status" value="1"/>
</dbReference>
<keyword evidence="5" id="KW-0862">Zinc</keyword>
<feature type="domain" description="C2H2-type" evidence="12">
    <location>
        <begin position="533"/>
        <end position="561"/>
    </location>
</feature>
<evidence type="ECO:0000256" key="8">
    <source>
        <dbReference type="ARBA" id="ARBA00023163"/>
    </source>
</evidence>
<dbReference type="Proteomes" id="UP000494106">
    <property type="component" value="Unassembled WGS sequence"/>
</dbReference>
<dbReference type="GO" id="GO:0005634">
    <property type="term" value="C:nucleus"/>
    <property type="evidence" value="ECO:0007669"/>
    <property type="project" value="UniProtKB-SubCell"/>
</dbReference>
<protein>
    <recommendedName>
        <fullName evidence="12">C2H2-type domain-containing protein</fullName>
    </recommendedName>
</protein>
<evidence type="ECO:0000256" key="1">
    <source>
        <dbReference type="ARBA" id="ARBA00004123"/>
    </source>
</evidence>
<keyword evidence="9" id="KW-0539">Nucleus</keyword>
<feature type="region of interest" description="Disordered" evidence="11">
    <location>
        <begin position="1"/>
        <end position="64"/>
    </location>
</feature>
<dbReference type="PANTHER" id="PTHR24393:SF85">
    <property type="entry name" value="FI01120P"/>
    <property type="match status" value="1"/>
</dbReference>
<sequence length="717" mass="82621">MANVKRRLNAPKSAHKNESKKKQTNGCKKKELRSLRSVIDSQITNGIKSSGPEPRVAKKRSNKASNVDNEMTLVTPYEKYNFLHKLTTKLNLNNTSGVRTTRQSKQPDIDTPTPELPGLMKTKTNHLRSTKFLKIMDNVIKNELGITSKLKKTNSSSKTRVTNNNKSEIINQNNKVEKYTKQPDKNNKTTSQIKKIAHVVSVHLSEAPENIPSVPDKSIQQQTILVNFTDESKLLTPPPVRKKGRPKKNPEIEKTPVKQKQGTLTNGVDYSQRLFECDYCNKTFNRKHSLVRHVYLHLGRKPHACPVCPKKFRILKNMKNHMDRDHCVPNVDENTKTYSCNICDKPFLTKENLKLHLTSHAKGENSFKCIYCDKKFSYQLLLIQHEKKHLVTGKYLCTLCDVKFNSRDKLYVHVKSHLKLTDYICQYCGREFLRANSMKRHVQTMHRGRTIQCPICNKSLKGHLTEHMRTHDNKRPHKCPDCGKLFAQSTQLKVHRRGHTGYRPYSCRICDRPFSHSNALMLHLRRHTGEKPFPCAECPMSFSQLPHMKAHMSKIHGKVNPYKCLKCYDYFKLKKDLLVHKKSCKGTGIDTDLYGDERPYGDGSQDNDAEVVQVESTMTLSRMRFLLALLLTMIASKEKLKYLGFNKRLVDDLLDESLEAMDQVPCKDETMSPLVRLRTNIEKLLKGTVPPEQMEKFKKENKSTEELLELLTSEKDK</sequence>
<proteinExistence type="predicted"/>
<keyword evidence="14" id="KW-1185">Reference proteome</keyword>
<dbReference type="InterPro" id="IPR013087">
    <property type="entry name" value="Znf_C2H2_type"/>
</dbReference>
<evidence type="ECO:0000256" key="5">
    <source>
        <dbReference type="ARBA" id="ARBA00022833"/>
    </source>
</evidence>
<feature type="domain" description="C2H2-type" evidence="12">
    <location>
        <begin position="367"/>
        <end position="389"/>
    </location>
</feature>
<dbReference type="PROSITE" id="PS50157">
    <property type="entry name" value="ZINC_FINGER_C2H2_2"/>
    <property type="match status" value="8"/>
</dbReference>
<accession>A0A8S1BL46</accession>
<feature type="domain" description="C2H2-type" evidence="12">
    <location>
        <begin position="275"/>
        <end position="302"/>
    </location>
</feature>
<evidence type="ECO:0000256" key="9">
    <source>
        <dbReference type="ARBA" id="ARBA00023242"/>
    </source>
</evidence>
<evidence type="ECO:0000256" key="6">
    <source>
        <dbReference type="ARBA" id="ARBA00023015"/>
    </source>
</evidence>
<comment type="subcellular location">
    <subcellularLocation>
        <location evidence="1">Nucleus</location>
    </subcellularLocation>
</comment>
<evidence type="ECO:0000313" key="14">
    <source>
        <dbReference type="Proteomes" id="UP000494106"/>
    </source>
</evidence>
<dbReference type="GO" id="GO:0001228">
    <property type="term" value="F:DNA-binding transcription activator activity, RNA polymerase II-specific"/>
    <property type="evidence" value="ECO:0007669"/>
    <property type="project" value="TreeGrafter"/>
</dbReference>
<name>A0A8S1BL46_ARCPL</name>
<comment type="caution">
    <text evidence="13">The sequence shown here is derived from an EMBL/GenBank/DDBJ whole genome shotgun (WGS) entry which is preliminary data.</text>
</comment>
<keyword evidence="7" id="KW-0238">DNA-binding</keyword>